<protein>
    <submittedName>
        <fullName evidence="1 3">Uncharacterized protein</fullName>
    </submittedName>
</protein>
<dbReference type="EMBL" id="ML975168">
    <property type="protein sequence ID" value="KAF1810112.1"/>
    <property type="molecule type" value="Genomic_DNA"/>
</dbReference>
<organism evidence="1">
    <name type="scientific">Eremomyces bilateralis CBS 781.70</name>
    <dbReference type="NCBI Taxonomy" id="1392243"/>
    <lineage>
        <taxon>Eukaryota</taxon>
        <taxon>Fungi</taxon>
        <taxon>Dikarya</taxon>
        <taxon>Ascomycota</taxon>
        <taxon>Pezizomycotina</taxon>
        <taxon>Dothideomycetes</taxon>
        <taxon>Dothideomycetes incertae sedis</taxon>
        <taxon>Eremomycetales</taxon>
        <taxon>Eremomycetaceae</taxon>
        <taxon>Eremomyces</taxon>
    </lineage>
</organism>
<dbReference type="RefSeq" id="XP_033531743.1">
    <property type="nucleotide sequence ID" value="XM_033678231.1"/>
</dbReference>
<name>A0A6G1FWN3_9PEZI</name>
<reference evidence="3" key="3">
    <citation type="submission" date="2025-04" db="UniProtKB">
        <authorList>
            <consortium name="RefSeq"/>
        </authorList>
    </citation>
    <scope>IDENTIFICATION</scope>
    <source>
        <strain evidence="3">CBS 781.70</strain>
    </source>
</reference>
<reference evidence="3" key="2">
    <citation type="submission" date="2020-04" db="EMBL/GenBank/DDBJ databases">
        <authorList>
            <consortium name="NCBI Genome Project"/>
        </authorList>
    </citation>
    <scope>NUCLEOTIDE SEQUENCE</scope>
    <source>
        <strain evidence="3">CBS 781.70</strain>
    </source>
</reference>
<dbReference type="AlphaFoldDB" id="A0A6G1FWN3"/>
<keyword evidence="2" id="KW-1185">Reference proteome</keyword>
<dbReference type="GeneID" id="54418801"/>
<evidence type="ECO:0000313" key="3">
    <source>
        <dbReference type="RefSeq" id="XP_033531743.1"/>
    </source>
</evidence>
<proteinExistence type="predicted"/>
<accession>A0A6G1FWN3</accession>
<gene>
    <name evidence="1 3" type="ORF">P152DRAFT_451480</name>
</gene>
<evidence type="ECO:0000313" key="1">
    <source>
        <dbReference type="EMBL" id="KAF1810112.1"/>
    </source>
</evidence>
<dbReference type="Proteomes" id="UP000504638">
    <property type="component" value="Unplaced"/>
</dbReference>
<evidence type="ECO:0000313" key="2">
    <source>
        <dbReference type="Proteomes" id="UP000504638"/>
    </source>
</evidence>
<sequence length="168" mass="18645">MAQRPPLARISSPITHPPYVRVLSTYFVAPWQQMIHRWTTQRYSDVFGDAGSLGSEANYSHRDLHPPLQYLGRVAQSGRGGVDLAWGAIDPKANHDHHTATEDADAGGPSSVKFKRIELVDSIYSAPWKDTIPYQPDKPYDEPASKSISTTTIRSTVIVYQTTTLPTP</sequence>
<reference evidence="1 3" key="1">
    <citation type="submission" date="2020-01" db="EMBL/GenBank/DDBJ databases">
        <authorList>
            <consortium name="DOE Joint Genome Institute"/>
            <person name="Haridas S."/>
            <person name="Albert R."/>
            <person name="Binder M."/>
            <person name="Bloem J."/>
            <person name="Labutti K."/>
            <person name="Salamov A."/>
            <person name="Andreopoulos B."/>
            <person name="Baker S.E."/>
            <person name="Barry K."/>
            <person name="Bills G."/>
            <person name="Bluhm B.H."/>
            <person name="Cannon C."/>
            <person name="Castanera R."/>
            <person name="Culley D.E."/>
            <person name="Daum C."/>
            <person name="Ezra D."/>
            <person name="Gonzalez J.B."/>
            <person name="Henrissat B."/>
            <person name="Kuo A."/>
            <person name="Liang C."/>
            <person name="Lipzen A."/>
            <person name="Lutzoni F."/>
            <person name="Magnuson J."/>
            <person name="Mondo S."/>
            <person name="Nolan M."/>
            <person name="Ohm R."/>
            <person name="Pangilinan J."/>
            <person name="Park H.-J."/>
            <person name="Ramirez L."/>
            <person name="Alfaro M."/>
            <person name="Sun H."/>
            <person name="Tritt A."/>
            <person name="Yoshinaga Y."/>
            <person name="Zwiers L.-H."/>
            <person name="Turgeon B.G."/>
            <person name="Goodwin S.B."/>
            <person name="Spatafora J.W."/>
            <person name="Crous P.W."/>
            <person name="Grigoriev I.V."/>
        </authorList>
    </citation>
    <scope>NUCLEOTIDE SEQUENCE</scope>
    <source>
        <strain evidence="1 3">CBS 781.70</strain>
    </source>
</reference>